<dbReference type="EMBL" id="JACDTQ010000550">
    <property type="protein sequence ID" value="KAF5927636.1"/>
    <property type="molecule type" value="Genomic_DNA"/>
</dbReference>
<dbReference type="Proteomes" id="UP000551758">
    <property type="component" value="Unassembled WGS sequence"/>
</dbReference>
<dbReference type="AlphaFoldDB" id="A0A7J7FJ01"/>
<gene>
    <name evidence="1" type="ORF">HPG69_000540</name>
</gene>
<protein>
    <submittedName>
        <fullName evidence="1">Uncharacterized protein</fullName>
    </submittedName>
</protein>
<comment type="caution">
    <text evidence="1">The sequence shown here is derived from an EMBL/GenBank/DDBJ whole genome shotgun (WGS) entry which is preliminary data.</text>
</comment>
<evidence type="ECO:0000313" key="2">
    <source>
        <dbReference type="Proteomes" id="UP000551758"/>
    </source>
</evidence>
<keyword evidence="2" id="KW-1185">Reference proteome</keyword>
<accession>A0A7J7FJ01</accession>
<proteinExistence type="predicted"/>
<name>A0A7J7FJ01_DICBM</name>
<sequence length="93" mass="10887">MLNCYVKFQQSAIGTMNFDMTRHCLEDFRMETSWTNPQITRQIYNLSCVFGIILPSKVDRYENGSMGYAFYAAEGKFSQGHHKDQQEDEQYVP</sequence>
<organism evidence="1 2">
    <name type="scientific">Diceros bicornis minor</name>
    <name type="common">South-central black rhinoceros</name>
    <dbReference type="NCBI Taxonomy" id="77932"/>
    <lineage>
        <taxon>Eukaryota</taxon>
        <taxon>Metazoa</taxon>
        <taxon>Chordata</taxon>
        <taxon>Craniata</taxon>
        <taxon>Vertebrata</taxon>
        <taxon>Euteleostomi</taxon>
        <taxon>Mammalia</taxon>
        <taxon>Eutheria</taxon>
        <taxon>Laurasiatheria</taxon>
        <taxon>Perissodactyla</taxon>
        <taxon>Rhinocerotidae</taxon>
        <taxon>Diceros</taxon>
    </lineage>
</organism>
<evidence type="ECO:0000313" key="1">
    <source>
        <dbReference type="EMBL" id="KAF5927636.1"/>
    </source>
</evidence>
<reference evidence="1 2" key="1">
    <citation type="journal article" date="2020" name="Mol. Biol. Evol.">
        <title>Interspecific Gene Flow and the Evolution of Specialization in Black and White Rhinoceros.</title>
        <authorList>
            <person name="Moodley Y."/>
            <person name="Westbury M.V."/>
            <person name="Russo I.M."/>
            <person name="Gopalakrishnan S."/>
            <person name="Rakotoarivelo A."/>
            <person name="Olsen R.A."/>
            <person name="Prost S."/>
            <person name="Tunstall T."/>
            <person name="Ryder O.A."/>
            <person name="Dalen L."/>
            <person name="Bruford M.W."/>
        </authorList>
    </citation>
    <scope>NUCLEOTIDE SEQUENCE [LARGE SCALE GENOMIC DNA]</scope>
    <source>
        <strain evidence="1">SBR-YM</strain>
        <tissue evidence="1">Skin</tissue>
    </source>
</reference>